<reference evidence="1" key="2">
    <citation type="submission" date="2014-07" db="EMBL/GenBank/DDBJ databases">
        <authorList>
            <person name="Hull J."/>
        </authorList>
    </citation>
    <scope>NUCLEOTIDE SEQUENCE</scope>
</reference>
<dbReference type="EMBL" id="GBHO01023239">
    <property type="protein sequence ID" value="JAG20365.1"/>
    <property type="molecule type" value="Transcribed_RNA"/>
</dbReference>
<name>A0A0A9XTA5_LYGHE</name>
<accession>A0A0A9XTA5</accession>
<evidence type="ECO:0000313" key="1">
    <source>
        <dbReference type="EMBL" id="JAG20365.1"/>
    </source>
</evidence>
<reference evidence="1" key="1">
    <citation type="journal article" date="2014" name="PLoS ONE">
        <title>Transcriptome-Based Identification of ABC Transporters in the Western Tarnished Plant Bug Lygus hesperus.</title>
        <authorList>
            <person name="Hull J.J."/>
            <person name="Chaney K."/>
            <person name="Geib S.M."/>
            <person name="Fabrick J.A."/>
            <person name="Brent C.S."/>
            <person name="Walsh D."/>
            <person name="Lavine L.C."/>
        </authorList>
    </citation>
    <scope>NUCLEOTIDE SEQUENCE</scope>
</reference>
<protein>
    <submittedName>
        <fullName evidence="1">Golgi-specific brefeldin A-resistance guanine nucleotide exchange factor 1</fullName>
    </submittedName>
</protein>
<sequence>LEHRIESDGQVVPPDACRDGLAQSLSQLPAVYAKVQDCLDRAYESSSRAYNLRHRPASFNVGDMVWKKNIVLSDKANYFSSKLAPKYTQCRVAEKKSSLAYRLEDLQGNNLGVWHAKDLKVQPD</sequence>
<dbReference type="AlphaFoldDB" id="A0A0A9XTA5"/>
<feature type="non-terminal residue" evidence="1">
    <location>
        <position position="1"/>
    </location>
</feature>
<gene>
    <name evidence="1" type="primary">GBF1_9</name>
    <name evidence="1" type="ORF">CM83_3916</name>
</gene>
<organism evidence="1">
    <name type="scientific">Lygus hesperus</name>
    <name type="common">Western plant bug</name>
    <dbReference type="NCBI Taxonomy" id="30085"/>
    <lineage>
        <taxon>Eukaryota</taxon>
        <taxon>Metazoa</taxon>
        <taxon>Ecdysozoa</taxon>
        <taxon>Arthropoda</taxon>
        <taxon>Hexapoda</taxon>
        <taxon>Insecta</taxon>
        <taxon>Pterygota</taxon>
        <taxon>Neoptera</taxon>
        <taxon>Paraneoptera</taxon>
        <taxon>Hemiptera</taxon>
        <taxon>Heteroptera</taxon>
        <taxon>Panheteroptera</taxon>
        <taxon>Cimicomorpha</taxon>
        <taxon>Miridae</taxon>
        <taxon>Mirini</taxon>
        <taxon>Lygus</taxon>
    </lineage>
</organism>
<proteinExistence type="predicted"/>